<dbReference type="Proteomes" id="UP001054252">
    <property type="component" value="Unassembled WGS sequence"/>
</dbReference>
<dbReference type="EMBL" id="BPVZ01000086">
    <property type="protein sequence ID" value="GKV30357.1"/>
    <property type="molecule type" value="Genomic_DNA"/>
</dbReference>
<evidence type="ECO:0000313" key="3">
    <source>
        <dbReference type="Proteomes" id="UP001054252"/>
    </source>
</evidence>
<comment type="caution">
    <text evidence="2">The sequence shown here is derived from an EMBL/GenBank/DDBJ whole genome shotgun (WGS) entry which is preliminary data.</text>
</comment>
<evidence type="ECO:0000259" key="1">
    <source>
        <dbReference type="Pfam" id="PF13966"/>
    </source>
</evidence>
<reference evidence="2 3" key="1">
    <citation type="journal article" date="2021" name="Commun. Biol.">
        <title>The genome of Shorea leprosula (Dipterocarpaceae) highlights the ecological relevance of drought in aseasonal tropical rainforests.</title>
        <authorList>
            <person name="Ng K.K.S."/>
            <person name="Kobayashi M.J."/>
            <person name="Fawcett J.A."/>
            <person name="Hatakeyama M."/>
            <person name="Paape T."/>
            <person name="Ng C.H."/>
            <person name="Ang C.C."/>
            <person name="Tnah L.H."/>
            <person name="Lee C.T."/>
            <person name="Nishiyama T."/>
            <person name="Sese J."/>
            <person name="O'Brien M.J."/>
            <person name="Copetti D."/>
            <person name="Mohd Noor M.I."/>
            <person name="Ong R.C."/>
            <person name="Putra M."/>
            <person name="Sireger I.Z."/>
            <person name="Indrioko S."/>
            <person name="Kosugi Y."/>
            <person name="Izuno A."/>
            <person name="Isagi Y."/>
            <person name="Lee S.L."/>
            <person name="Shimizu K.K."/>
        </authorList>
    </citation>
    <scope>NUCLEOTIDE SEQUENCE [LARGE SCALE GENOMIC DNA]</scope>
    <source>
        <strain evidence="2">214</strain>
    </source>
</reference>
<dbReference type="Pfam" id="PF13966">
    <property type="entry name" value="zf-RVT"/>
    <property type="match status" value="1"/>
</dbReference>
<proteinExistence type="predicted"/>
<keyword evidence="3" id="KW-1185">Reference proteome</keyword>
<name>A0AAV5L0I0_9ROSI</name>
<evidence type="ECO:0000313" key="2">
    <source>
        <dbReference type="EMBL" id="GKV30357.1"/>
    </source>
</evidence>
<accession>A0AAV5L0I0</accession>
<organism evidence="2 3">
    <name type="scientific">Rubroshorea leprosula</name>
    <dbReference type="NCBI Taxonomy" id="152421"/>
    <lineage>
        <taxon>Eukaryota</taxon>
        <taxon>Viridiplantae</taxon>
        <taxon>Streptophyta</taxon>
        <taxon>Embryophyta</taxon>
        <taxon>Tracheophyta</taxon>
        <taxon>Spermatophyta</taxon>
        <taxon>Magnoliopsida</taxon>
        <taxon>eudicotyledons</taxon>
        <taxon>Gunneridae</taxon>
        <taxon>Pentapetalae</taxon>
        <taxon>rosids</taxon>
        <taxon>malvids</taxon>
        <taxon>Malvales</taxon>
        <taxon>Dipterocarpaceae</taxon>
        <taxon>Rubroshorea</taxon>
    </lineage>
</organism>
<gene>
    <name evidence="2" type="ORF">SLEP1_g39174</name>
</gene>
<sequence length="257" mass="30599">MGDWCSDKWKWDIKWRRELYSWEEQQVAELYKDIQDAPMEKGKSDLRLWTHSKDGKYSIRSAYKVLTMEPDGEQRHSILKGTWNPIVPSKIAAFSWQLIQDKIPTRGNLLRRGVIQDPAESKCVFCKVEEEDSAHLYIHCKLAYNLWSACNKWWGLCTVLDRDCWGVFEQHSFLLKREAVKEGWECIWFAMVWTIWLARNEQILTGKAQKEGRLFELIQLRAFHWLKGRREGCFFSLSDWILNPTECMRVNCSKKKR</sequence>
<dbReference type="AlphaFoldDB" id="A0AAV5L0I0"/>
<feature type="domain" description="Reverse transcriptase zinc-binding" evidence="1">
    <location>
        <begin position="57"/>
        <end position="147"/>
    </location>
</feature>
<dbReference type="InterPro" id="IPR026960">
    <property type="entry name" value="RVT-Znf"/>
</dbReference>
<protein>
    <recommendedName>
        <fullName evidence="1">Reverse transcriptase zinc-binding domain-containing protein</fullName>
    </recommendedName>
</protein>